<gene>
    <name evidence="3" type="ORF">METZ01_LOCUS171060</name>
</gene>
<evidence type="ECO:0008006" key="4">
    <source>
        <dbReference type="Google" id="ProtNLM"/>
    </source>
</evidence>
<evidence type="ECO:0000259" key="2">
    <source>
        <dbReference type="Pfam" id="PF14698"/>
    </source>
</evidence>
<dbReference type="PANTHER" id="PTHR43814:SF1">
    <property type="entry name" value="ARGININOSUCCINATE LYASE"/>
    <property type="match status" value="1"/>
</dbReference>
<organism evidence="3">
    <name type="scientific">marine metagenome</name>
    <dbReference type="NCBI Taxonomy" id="408172"/>
    <lineage>
        <taxon>unclassified sequences</taxon>
        <taxon>metagenomes</taxon>
        <taxon>ecological metagenomes</taxon>
    </lineage>
</organism>
<dbReference type="NCBIfam" id="TIGR00838">
    <property type="entry name" value="argH"/>
    <property type="match status" value="1"/>
</dbReference>
<dbReference type="Gene3D" id="1.20.200.10">
    <property type="entry name" value="Fumarase/aspartase (Central domain)"/>
    <property type="match status" value="1"/>
</dbReference>
<protein>
    <recommendedName>
        <fullName evidence="4">Argininosuccinate lyase</fullName>
    </recommendedName>
</protein>
<evidence type="ECO:0000259" key="1">
    <source>
        <dbReference type="Pfam" id="PF00206"/>
    </source>
</evidence>
<name>A0A382BWL9_9ZZZZ</name>
<dbReference type="AlphaFoldDB" id="A0A382BWL9"/>
<dbReference type="GO" id="GO:0005829">
    <property type="term" value="C:cytosol"/>
    <property type="evidence" value="ECO:0007669"/>
    <property type="project" value="TreeGrafter"/>
</dbReference>
<dbReference type="InterPro" id="IPR020557">
    <property type="entry name" value="Fumarate_lyase_CS"/>
</dbReference>
<reference evidence="3" key="1">
    <citation type="submission" date="2018-05" db="EMBL/GenBank/DDBJ databases">
        <authorList>
            <person name="Lanie J.A."/>
            <person name="Ng W.-L."/>
            <person name="Kazmierczak K.M."/>
            <person name="Andrzejewski T.M."/>
            <person name="Davidsen T.M."/>
            <person name="Wayne K.J."/>
            <person name="Tettelin H."/>
            <person name="Glass J.I."/>
            <person name="Rusch D."/>
            <person name="Podicherti R."/>
            <person name="Tsui H.-C.T."/>
            <person name="Winkler M.E."/>
        </authorList>
    </citation>
    <scope>NUCLEOTIDE SEQUENCE</scope>
</reference>
<feature type="domain" description="Argininosuccinate lyase C-terminal" evidence="2">
    <location>
        <begin position="167"/>
        <end position="233"/>
    </location>
</feature>
<dbReference type="PRINTS" id="PR00149">
    <property type="entry name" value="FUMRATELYASE"/>
</dbReference>
<feature type="non-terminal residue" evidence="3">
    <location>
        <position position="1"/>
    </location>
</feature>
<sequence>GALAGSTFAIDRTFLARELGFSQVTPNSLDAVSDRDFLLETLASLSILMMHLSRFCEDLIVWSSAEFGFVELSDHFSTGSSMMPQKKNPDSLELVRGKTGRVYGSMVALLTTMKAVPLTYSKDMQEDKEPLFDALETVDICLEVFAGAWQGMQVRGEQMEKKVDPMALATDLADYLVRQGMPFRDAHRVVGNLVAGALADGRVLTDFNLAELQSHSEQFGEDALALLDVRHSLSLRNIEGGTGPQAVAEQLQKARRILASS</sequence>
<evidence type="ECO:0000313" key="3">
    <source>
        <dbReference type="EMBL" id="SVB18206.1"/>
    </source>
</evidence>
<dbReference type="InterPro" id="IPR022761">
    <property type="entry name" value="Fumarate_lyase_N"/>
</dbReference>
<dbReference type="Pfam" id="PF14698">
    <property type="entry name" value="ASL_C2"/>
    <property type="match status" value="1"/>
</dbReference>
<dbReference type="PRINTS" id="PR00145">
    <property type="entry name" value="ARGSUCLYASE"/>
</dbReference>
<dbReference type="GO" id="GO:0004056">
    <property type="term" value="F:argininosuccinate lyase activity"/>
    <property type="evidence" value="ECO:0007669"/>
    <property type="project" value="InterPro"/>
</dbReference>
<dbReference type="SUPFAM" id="SSF48557">
    <property type="entry name" value="L-aspartase-like"/>
    <property type="match status" value="1"/>
</dbReference>
<feature type="domain" description="Fumarate lyase N-terminal" evidence="1">
    <location>
        <begin position="1"/>
        <end position="104"/>
    </location>
</feature>
<dbReference type="CDD" id="cd01359">
    <property type="entry name" value="Argininosuccinate_lyase"/>
    <property type="match status" value="1"/>
</dbReference>
<dbReference type="InterPro" id="IPR009049">
    <property type="entry name" value="Argininosuccinate_lyase"/>
</dbReference>
<dbReference type="InterPro" id="IPR029419">
    <property type="entry name" value="Arg_succ_lyase_C"/>
</dbReference>
<dbReference type="Gene3D" id="1.10.40.30">
    <property type="entry name" value="Fumarase/aspartase (C-terminal domain)"/>
    <property type="match status" value="1"/>
</dbReference>
<accession>A0A382BWL9</accession>
<dbReference type="InterPro" id="IPR000362">
    <property type="entry name" value="Fumarate_lyase_fam"/>
</dbReference>
<dbReference type="FunFam" id="1.10.40.30:FF:000001">
    <property type="entry name" value="Argininosuccinate lyase"/>
    <property type="match status" value="1"/>
</dbReference>
<dbReference type="InterPro" id="IPR008948">
    <property type="entry name" value="L-Aspartase-like"/>
</dbReference>
<dbReference type="Pfam" id="PF00206">
    <property type="entry name" value="Lyase_1"/>
    <property type="match status" value="1"/>
</dbReference>
<dbReference type="GO" id="GO:0042450">
    <property type="term" value="P:L-arginine biosynthetic process via ornithine"/>
    <property type="evidence" value="ECO:0007669"/>
    <property type="project" value="InterPro"/>
</dbReference>
<dbReference type="PANTHER" id="PTHR43814">
    <property type="entry name" value="ARGININOSUCCINATE LYASE"/>
    <property type="match status" value="1"/>
</dbReference>
<dbReference type="EMBL" id="UINC01031717">
    <property type="protein sequence ID" value="SVB18206.1"/>
    <property type="molecule type" value="Genomic_DNA"/>
</dbReference>
<proteinExistence type="predicted"/>
<dbReference type="FunFam" id="1.20.200.10:FF:000015">
    <property type="entry name" value="argininosuccinate lyase isoform X2"/>
    <property type="match status" value="1"/>
</dbReference>
<dbReference type="PROSITE" id="PS00163">
    <property type="entry name" value="FUMARATE_LYASES"/>
    <property type="match status" value="1"/>
</dbReference>